<dbReference type="GO" id="GO:0046872">
    <property type="term" value="F:metal ion binding"/>
    <property type="evidence" value="ECO:0007669"/>
    <property type="project" value="InterPro"/>
</dbReference>
<sequence>MSIDRSQAPPYSFPEKIHLTPPKARVLANGAPLYYIPFPNIDAVKIEIVLSLKNTKSQPYKHLLPFFMLHMLLEGTNSMSSEKLDDFFDFHASEVDIISGYEKQGLSLLTTKKHLLEVLPVFRSLFTDATFPEKELNKRKSQKKLSISIKNEQTSARANQLIRGSLFHKDHPFGSQVTEKDVDAINKEDLSNYYHKEFLIAPQIFLTGHLTTEELDQIESSFSDLPLSTELPIYLPTGEIPSSKQIENKAEALQSSIRIAKWMVPKSHPDYTALYVLNTLLGGYFGSRLIKNIREEKGYTYGINSFLGELNGNEYWMTVADVKGGYGEAVIQEVYKEIERLKTEPVAAGELEIIKNYLAGSLLSNFSSPFDQMNHFQQVHFQGLNFDYYTRLLEYITHFDGTDIMTMANKYFDQKDMLEVIVGAG</sequence>
<accession>A0A512CFP8</accession>
<dbReference type="Proteomes" id="UP000321301">
    <property type="component" value="Unassembled WGS sequence"/>
</dbReference>
<dbReference type="InterPro" id="IPR050361">
    <property type="entry name" value="MPP/UQCRC_Complex"/>
</dbReference>
<reference evidence="2 3" key="1">
    <citation type="submission" date="2019-07" db="EMBL/GenBank/DDBJ databases">
        <title>Whole genome shotgun sequence of Cyclobacterium qasimii NBRC 106168.</title>
        <authorList>
            <person name="Hosoyama A."/>
            <person name="Uohara A."/>
            <person name="Ohji S."/>
            <person name="Ichikawa N."/>
        </authorList>
    </citation>
    <scope>NUCLEOTIDE SEQUENCE [LARGE SCALE GENOMIC DNA]</scope>
    <source>
        <strain evidence="2 3">NBRC 106168</strain>
    </source>
</reference>
<dbReference type="Gene3D" id="3.30.830.10">
    <property type="entry name" value="Metalloenzyme, LuxS/M16 peptidase-like"/>
    <property type="match status" value="2"/>
</dbReference>
<evidence type="ECO:0000313" key="3">
    <source>
        <dbReference type="Proteomes" id="UP000321301"/>
    </source>
</evidence>
<dbReference type="InterPro" id="IPR007863">
    <property type="entry name" value="Peptidase_M16_C"/>
</dbReference>
<feature type="domain" description="Peptidase M16 C-terminal" evidence="1">
    <location>
        <begin position="202"/>
        <end position="357"/>
    </location>
</feature>
<dbReference type="RefSeq" id="WP_020888888.1">
    <property type="nucleotide sequence ID" value="NZ_BJYV01000020.1"/>
</dbReference>
<dbReference type="SUPFAM" id="SSF63411">
    <property type="entry name" value="LuxS/MPP-like metallohydrolase"/>
    <property type="match status" value="2"/>
</dbReference>
<dbReference type="Pfam" id="PF05193">
    <property type="entry name" value="Peptidase_M16_C"/>
    <property type="match status" value="1"/>
</dbReference>
<organism evidence="2 3">
    <name type="scientific">Cyclobacterium qasimii</name>
    <dbReference type="NCBI Taxonomy" id="1350429"/>
    <lineage>
        <taxon>Bacteria</taxon>
        <taxon>Pseudomonadati</taxon>
        <taxon>Bacteroidota</taxon>
        <taxon>Cytophagia</taxon>
        <taxon>Cytophagales</taxon>
        <taxon>Cyclobacteriaceae</taxon>
        <taxon>Cyclobacterium</taxon>
    </lineage>
</organism>
<gene>
    <name evidence="2" type="ORF">CQA01_35620</name>
</gene>
<evidence type="ECO:0000313" key="2">
    <source>
        <dbReference type="EMBL" id="GEO23028.1"/>
    </source>
</evidence>
<protein>
    <submittedName>
        <fullName evidence="2">Peptidase M16</fullName>
    </submittedName>
</protein>
<comment type="caution">
    <text evidence="2">The sequence shown here is derived from an EMBL/GenBank/DDBJ whole genome shotgun (WGS) entry which is preliminary data.</text>
</comment>
<evidence type="ECO:0000259" key="1">
    <source>
        <dbReference type="Pfam" id="PF05193"/>
    </source>
</evidence>
<dbReference type="InterPro" id="IPR011249">
    <property type="entry name" value="Metalloenz_LuxS/M16"/>
</dbReference>
<name>A0A512CFP8_9BACT</name>
<dbReference type="PANTHER" id="PTHR11851:SF224">
    <property type="entry name" value="PROCESSING PROTEASE"/>
    <property type="match status" value="1"/>
</dbReference>
<dbReference type="AlphaFoldDB" id="A0A512CFP8"/>
<proteinExistence type="predicted"/>
<dbReference type="EMBL" id="BJYV01000020">
    <property type="protein sequence ID" value="GEO23028.1"/>
    <property type="molecule type" value="Genomic_DNA"/>
</dbReference>
<dbReference type="PANTHER" id="PTHR11851">
    <property type="entry name" value="METALLOPROTEASE"/>
    <property type="match status" value="1"/>
</dbReference>
<keyword evidence="3" id="KW-1185">Reference proteome</keyword>